<dbReference type="CDD" id="cd03478">
    <property type="entry name" value="Rieske_AIFL_N"/>
    <property type="match status" value="1"/>
</dbReference>
<dbReference type="Pfam" id="PF14759">
    <property type="entry name" value="Reductase_C"/>
    <property type="match status" value="1"/>
</dbReference>
<evidence type="ECO:0000313" key="10">
    <source>
        <dbReference type="EMBL" id="KAK5929303.1"/>
    </source>
</evidence>
<organism evidence="10 11">
    <name type="scientific">Champsocephalus gunnari</name>
    <name type="common">Mackerel icefish</name>
    <dbReference type="NCBI Taxonomy" id="52237"/>
    <lineage>
        <taxon>Eukaryota</taxon>
        <taxon>Metazoa</taxon>
        <taxon>Chordata</taxon>
        <taxon>Craniata</taxon>
        <taxon>Vertebrata</taxon>
        <taxon>Euteleostomi</taxon>
        <taxon>Actinopterygii</taxon>
        <taxon>Neopterygii</taxon>
        <taxon>Teleostei</taxon>
        <taxon>Neoteleostei</taxon>
        <taxon>Acanthomorphata</taxon>
        <taxon>Eupercaria</taxon>
        <taxon>Perciformes</taxon>
        <taxon>Notothenioidei</taxon>
        <taxon>Channichthyidae</taxon>
        <taxon>Champsocephalus</taxon>
    </lineage>
</organism>
<dbReference type="InterPro" id="IPR028202">
    <property type="entry name" value="Reductase_C"/>
</dbReference>
<dbReference type="Proteomes" id="UP001331515">
    <property type="component" value="Unassembled WGS sequence"/>
</dbReference>
<keyword evidence="2" id="KW-0285">Flavoprotein</keyword>
<keyword evidence="3" id="KW-0001">2Fe-2S</keyword>
<evidence type="ECO:0000259" key="9">
    <source>
        <dbReference type="PROSITE" id="PS51296"/>
    </source>
</evidence>
<evidence type="ECO:0000256" key="1">
    <source>
        <dbReference type="ARBA" id="ARBA00006442"/>
    </source>
</evidence>
<dbReference type="PROSITE" id="PS51296">
    <property type="entry name" value="RIESKE"/>
    <property type="match status" value="1"/>
</dbReference>
<feature type="domain" description="Rieske" evidence="9">
    <location>
        <begin position="18"/>
        <end position="113"/>
    </location>
</feature>
<comment type="caution">
    <text evidence="10">The sequence shown here is derived from an EMBL/GenBank/DDBJ whole genome shotgun (WGS) entry which is preliminary data.</text>
</comment>
<dbReference type="FunFam" id="2.102.10.10:FF:000003">
    <property type="entry name" value="apoptosis-inducing factor 3 isoform X2"/>
    <property type="match status" value="1"/>
</dbReference>
<keyword evidence="5" id="KW-0274">FAD</keyword>
<dbReference type="AlphaFoldDB" id="A0AAN8HV97"/>
<name>A0AAN8HV97_CHAGU</name>
<dbReference type="SUPFAM" id="SSF50022">
    <property type="entry name" value="ISP domain"/>
    <property type="match status" value="1"/>
</dbReference>
<dbReference type="InterPro" id="IPR050446">
    <property type="entry name" value="FAD-oxidoreductase/Apoptosis"/>
</dbReference>
<dbReference type="InterPro" id="IPR023753">
    <property type="entry name" value="FAD/NAD-binding_dom"/>
</dbReference>
<dbReference type="InterPro" id="IPR017941">
    <property type="entry name" value="Rieske_2Fe-2S"/>
</dbReference>
<evidence type="ECO:0000256" key="6">
    <source>
        <dbReference type="ARBA" id="ARBA00023002"/>
    </source>
</evidence>
<evidence type="ECO:0000256" key="8">
    <source>
        <dbReference type="ARBA" id="ARBA00023014"/>
    </source>
</evidence>
<dbReference type="InterPro" id="IPR036188">
    <property type="entry name" value="FAD/NAD-bd_sf"/>
</dbReference>
<dbReference type="GO" id="GO:0046872">
    <property type="term" value="F:metal ion binding"/>
    <property type="evidence" value="ECO:0007669"/>
    <property type="project" value="UniProtKB-KW"/>
</dbReference>
<dbReference type="PANTHER" id="PTHR43557">
    <property type="entry name" value="APOPTOSIS-INDUCING FACTOR 1"/>
    <property type="match status" value="1"/>
</dbReference>
<dbReference type="InterPro" id="IPR036922">
    <property type="entry name" value="Rieske_2Fe-2S_sf"/>
</dbReference>
<dbReference type="InterPro" id="IPR016156">
    <property type="entry name" value="FAD/NAD-linked_Rdtase_dimer_sf"/>
</dbReference>
<sequence length="538" mass="59006">MNHGQEPGEGADQDVVTGLVCQEADLKDGQMKEVKVGDQEVLLVRTQGQYSAVGSRCSHYNAPLIKGALVGDRVRCPFHGACFNVRTGDIEEYPGLDSLPSYKVKVEDGKVYVSINKNSLKLTKRVKEMCSMVPGIKHTILLIGGGPASLVCAETLRQNCYQGRIIMVTKDNIPPFDKPKLSKAMNVDSSSILLRPSDFYQQYGIEVWTQKEAVSVDTADKAVKLSDGALQQYDQLLISTGCRARPLDCPGWDLKGVTLLQRYEDAKEIHNACLGQKAVVIGASFIGMEVASYLSDKAASVAVVGPSRYPFEKSLGPEIGKMSMQMLEEQNVKFYMNERVTEIQGENGKVKGVLLKSGRVLVADVVIVGIGVIPNSDFLLGSELEVNSGKAVIVDKFMRTNIPDIFSAGDVTSFPLSIRGDQRVNVGHWQMSQAQGRVAALNMLKKQTKCESVPFFWTVLLGKSIRYTGYGEGYTEIIFKGKVEERKFLAFYIKDDEVVAAASLMFDPAVARLAELMATGHVFTKAQAQADDLSWLQM</sequence>
<evidence type="ECO:0000256" key="5">
    <source>
        <dbReference type="ARBA" id="ARBA00022827"/>
    </source>
</evidence>
<keyword evidence="11" id="KW-1185">Reference proteome</keyword>
<evidence type="ECO:0000256" key="4">
    <source>
        <dbReference type="ARBA" id="ARBA00022723"/>
    </source>
</evidence>
<dbReference type="Gene3D" id="2.102.10.10">
    <property type="entry name" value="Rieske [2Fe-2S] iron-sulphur domain"/>
    <property type="match status" value="1"/>
</dbReference>
<keyword evidence="7" id="KW-0408">Iron</keyword>
<proteinExistence type="inferred from homology"/>
<dbReference type="GO" id="GO:0051537">
    <property type="term" value="F:2 iron, 2 sulfur cluster binding"/>
    <property type="evidence" value="ECO:0007669"/>
    <property type="project" value="UniProtKB-KW"/>
</dbReference>
<evidence type="ECO:0000256" key="2">
    <source>
        <dbReference type="ARBA" id="ARBA00022630"/>
    </source>
</evidence>
<evidence type="ECO:0000256" key="7">
    <source>
        <dbReference type="ARBA" id="ARBA00023004"/>
    </source>
</evidence>
<dbReference type="SUPFAM" id="SSF51905">
    <property type="entry name" value="FAD/NAD(P)-binding domain"/>
    <property type="match status" value="1"/>
</dbReference>
<dbReference type="Gene3D" id="3.50.50.60">
    <property type="entry name" value="FAD/NAD(P)-binding domain"/>
    <property type="match status" value="2"/>
</dbReference>
<comment type="similarity">
    <text evidence="1">Belongs to the FAD-dependent oxidoreductase family.</text>
</comment>
<dbReference type="Pfam" id="PF07992">
    <property type="entry name" value="Pyr_redox_2"/>
    <property type="match status" value="1"/>
</dbReference>
<evidence type="ECO:0000256" key="3">
    <source>
        <dbReference type="ARBA" id="ARBA00022714"/>
    </source>
</evidence>
<dbReference type="Gene3D" id="3.30.390.30">
    <property type="match status" value="1"/>
</dbReference>
<keyword evidence="6" id="KW-0560">Oxidoreductase</keyword>
<dbReference type="PRINTS" id="PR00368">
    <property type="entry name" value="FADPNR"/>
</dbReference>
<protein>
    <recommendedName>
        <fullName evidence="9">Rieske domain-containing protein</fullName>
    </recommendedName>
</protein>
<dbReference type="PRINTS" id="PR00469">
    <property type="entry name" value="PNDRDTASEII"/>
</dbReference>
<keyword evidence="8" id="KW-0411">Iron-sulfur</keyword>
<dbReference type="EMBL" id="JAURVH010001517">
    <property type="protein sequence ID" value="KAK5929303.1"/>
    <property type="molecule type" value="Genomic_DNA"/>
</dbReference>
<dbReference type="GO" id="GO:0005737">
    <property type="term" value="C:cytoplasm"/>
    <property type="evidence" value="ECO:0007669"/>
    <property type="project" value="TreeGrafter"/>
</dbReference>
<accession>A0AAN8HV97</accession>
<dbReference type="SUPFAM" id="SSF55424">
    <property type="entry name" value="FAD/NAD-linked reductases, dimerisation (C-terminal) domain"/>
    <property type="match status" value="1"/>
</dbReference>
<gene>
    <name evidence="10" type="ORF">CgunFtcFv8_010543</name>
</gene>
<keyword evidence="4" id="KW-0479">Metal-binding</keyword>
<evidence type="ECO:0000313" key="11">
    <source>
        <dbReference type="Proteomes" id="UP001331515"/>
    </source>
</evidence>
<dbReference type="Pfam" id="PF00355">
    <property type="entry name" value="Rieske"/>
    <property type="match status" value="1"/>
</dbReference>
<reference evidence="10 11" key="1">
    <citation type="journal article" date="2023" name="Mol. Biol. Evol.">
        <title>Genomics of Secondarily Temperate Adaptation in the Only Non-Antarctic Icefish.</title>
        <authorList>
            <person name="Rivera-Colon A.G."/>
            <person name="Rayamajhi N."/>
            <person name="Minhas B.F."/>
            <person name="Madrigal G."/>
            <person name="Bilyk K.T."/>
            <person name="Yoon V."/>
            <person name="Hune M."/>
            <person name="Gregory S."/>
            <person name="Cheng C.H.C."/>
            <person name="Catchen J.M."/>
        </authorList>
    </citation>
    <scope>NUCLEOTIDE SEQUENCE [LARGE SCALE GENOMIC DNA]</scope>
    <source>
        <tissue evidence="10">White muscle</tissue>
    </source>
</reference>
<dbReference type="GO" id="GO:0016651">
    <property type="term" value="F:oxidoreductase activity, acting on NAD(P)H"/>
    <property type="evidence" value="ECO:0007669"/>
    <property type="project" value="TreeGrafter"/>
</dbReference>
<dbReference type="PANTHER" id="PTHR43557:SF7">
    <property type="entry name" value="RIESKE DOMAIN-CONTAINING PROTEIN"/>
    <property type="match status" value="1"/>
</dbReference>